<proteinExistence type="predicted"/>
<protein>
    <recommendedName>
        <fullName evidence="3">NUMOD1 domain-containing protein</fullName>
    </recommendedName>
</protein>
<evidence type="ECO:0008006" key="3">
    <source>
        <dbReference type="Google" id="ProtNLM"/>
    </source>
</evidence>
<organism evidence="1 2">
    <name type="scientific">Tepidibacter formicigenes DSM 15518</name>
    <dbReference type="NCBI Taxonomy" id="1123349"/>
    <lineage>
        <taxon>Bacteria</taxon>
        <taxon>Bacillati</taxon>
        <taxon>Bacillota</taxon>
        <taxon>Clostridia</taxon>
        <taxon>Peptostreptococcales</taxon>
        <taxon>Peptostreptococcaceae</taxon>
        <taxon>Tepidibacter</taxon>
    </lineage>
</organism>
<evidence type="ECO:0000313" key="1">
    <source>
        <dbReference type="EMBL" id="SHK42496.1"/>
    </source>
</evidence>
<dbReference type="EMBL" id="FRAE01000070">
    <property type="protein sequence ID" value="SHK42496.1"/>
    <property type="molecule type" value="Genomic_DNA"/>
</dbReference>
<accession>A0A1M6SCU1</accession>
<sequence length="95" mass="10895">MLQLTLERTKSVDNPISNETIRKKILRKRQEKFEQLTPHNSRPVVCVETGKKFLTTGRVANFLGVTRKQATSGLYKVLNGIQETYKGYHFILAES</sequence>
<dbReference type="AlphaFoldDB" id="A0A1M6SCU1"/>
<name>A0A1M6SCU1_9FIRM</name>
<dbReference type="STRING" id="1123349.SAMN02744037_02314"/>
<evidence type="ECO:0000313" key="2">
    <source>
        <dbReference type="Proteomes" id="UP000242497"/>
    </source>
</evidence>
<keyword evidence="2" id="KW-1185">Reference proteome</keyword>
<gene>
    <name evidence="1" type="ORF">SAMN02744037_02314</name>
</gene>
<reference evidence="2" key="1">
    <citation type="submission" date="2016-11" db="EMBL/GenBank/DDBJ databases">
        <authorList>
            <person name="Varghese N."/>
            <person name="Submissions S."/>
        </authorList>
    </citation>
    <scope>NUCLEOTIDE SEQUENCE [LARGE SCALE GENOMIC DNA]</scope>
    <source>
        <strain evidence="2">DSM 15518</strain>
    </source>
</reference>
<dbReference type="Proteomes" id="UP000242497">
    <property type="component" value="Unassembled WGS sequence"/>
</dbReference>